<dbReference type="OrthoDB" id="2269034at2759"/>
<dbReference type="SUPFAM" id="SSF81383">
    <property type="entry name" value="F-box domain"/>
    <property type="match status" value="1"/>
</dbReference>
<dbReference type="Proteomes" id="UP000027073">
    <property type="component" value="Unassembled WGS sequence"/>
</dbReference>
<dbReference type="VEuPathDB" id="FungiDB:PLEOSDRAFT_1103950"/>
<dbReference type="InterPro" id="IPR001810">
    <property type="entry name" value="F-box_dom"/>
</dbReference>
<evidence type="ECO:0000256" key="1">
    <source>
        <dbReference type="SAM" id="MobiDB-lite"/>
    </source>
</evidence>
<feature type="region of interest" description="Disordered" evidence="1">
    <location>
        <begin position="1021"/>
        <end position="1053"/>
    </location>
</feature>
<feature type="region of interest" description="Disordered" evidence="1">
    <location>
        <begin position="589"/>
        <end position="681"/>
    </location>
</feature>
<dbReference type="Gene3D" id="1.20.1280.50">
    <property type="match status" value="1"/>
</dbReference>
<gene>
    <name evidence="3" type="ORF">PLEOSDRAFT_1103950</name>
</gene>
<dbReference type="STRING" id="1137138.A0A067NUH0"/>
<accession>A0A067NUH0</accession>
<dbReference type="InterPro" id="IPR036047">
    <property type="entry name" value="F-box-like_dom_sf"/>
</dbReference>
<sequence>MSFSKFPPETLLNIAGNLSTEDHLALCLTSKKLRGVSELLLYVDIRVTVEPGTARLDMLLNSLSSDEGRANRARRLTVVFAHVPTPQELKTINDIAVKLPRLRIFNIEYDCDNPDTNAGVADPMSSLPSVIPSFLKTTTLPLTAGAPPSSLINVTWRSPIVQQGTFTNFVQHHANIRCLMLRAALIPDLDAGILPNLEVLQAPLEVVLRLLPGRPIRRVSTVARKKVNYQWKKTKDALLSVEVFSCVQAWGDTEGHMWLPEMVGWMKNLQVLHLSYGIRVIPAVLRHTKIRFLRAFCVSDAKVEELFDIVPSLECVERVIRENAREKRDDTVLGSGSHTDMQIVVGIQHVWSTEALGPRFKVSGQRLSASISVQPPASVAGTCTEVEHLRNGKESFNEDIRPRSGQDAGHLSFHYHPEPRADTTIMLARSSSNGGNASRAAVLFQSIRLPLNQHMPALAASLCIPSHYPCIYFYAWVVFDDPATIPPLANTLMSTAMNPLQRRGINKLPLELLVNIFDLASTYRFLDEGRTVPPSYTLFELSHVCRTWRTAIRGAPQLWTIVCGIEPPAMIREIITLSQKMPLAILSVEEESDDEGDKENSEEEHRDEDDTEEWHGIEYNEDDDQDEEWHGIEWDDDEDSTNRLPEDIHGDSDDESDNEGDDESDDGDENEGGHDSDEDDIAFGVTTKDTAEILLAQLHRISDIAILLDSNDTPGLFPLFDADAPLLEFLRLCVVGGDAPVVINPFRGTAPPRLTKLALMGGCELSLSSSLWANLTQLYLHSDTSQREPYQTDGGFALFSRALAQMSSLTDLDMTFAIPPDICDFDPFAIPAIDLPSLTSLTLRDMTSRCILFLPALHCHLTELDVAAGEDDDHAEYPEYENNYHYLLQVCREHMAAALTQDPLSLVKLKRTPYGFLMKGTRWREGVPARTSEHEHDDAVRIELVHGMAAGTSLVTEELITRAINIVPPRETHTLLVELEDIDGLDLPLVAWYLDGLPGIRVDTITMSGYEEEWWHAPEDEHSVVSDFAAQGDGDPRLSNPNTEGDGSQDETE</sequence>
<dbReference type="EMBL" id="KL198008">
    <property type="protein sequence ID" value="KDQ27251.1"/>
    <property type="molecule type" value="Genomic_DNA"/>
</dbReference>
<dbReference type="PROSITE" id="PS50181">
    <property type="entry name" value="FBOX"/>
    <property type="match status" value="1"/>
</dbReference>
<feature type="compositionally biased region" description="Acidic residues" evidence="1">
    <location>
        <begin position="652"/>
        <end position="681"/>
    </location>
</feature>
<dbReference type="InParanoid" id="A0A067NUH0"/>
<dbReference type="Pfam" id="PF00646">
    <property type="entry name" value="F-box"/>
    <property type="match status" value="1"/>
</dbReference>
<reference evidence="4" key="1">
    <citation type="journal article" date="2014" name="Proc. Natl. Acad. Sci. U.S.A.">
        <title>Extensive sampling of basidiomycete genomes demonstrates inadequacy of the white-rot/brown-rot paradigm for wood decay fungi.</title>
        <authorList>
            <person name="Riley R."/>
            <person name="Salamov A.A."/>
            <person name="Brown D.W."/>
            <person name="Nagy L.G."/>
            <person name="Floudas D."/>
            <person name="Held B.W."/>
            <person name="Levasseur A."/>
            <person name="Lombard V."/>
            <person name="Morin E."/>
            <person name="Otillar R."/>
            <person name="Lindquist E.A."/>
            <person name="Sun H."/>
            <person name="LaButti K.M."/>
            <person name="Schmutz J."/>
            <person name="Jabbour D."/>
            <person name="Luo H."/>
            <person name="Baker S.E."/>
            <person name="Pisabarro A.G."/>
            <person name="Walton J.D."/>
            <person name="Blanchette R.A."/>
            <person name="Henrissat B."/>
            <person name="Martin F."/>
            <person name="Cullen D."/>
            <person name="Hibbett D.S."/>
            <person name="Grigoriev I.V."/>
        </authorList>
    </citation>
    <scope>NUCLEOTIDE SEQUENCE [LARGE SCALE GENOMIC DNA]</scope>
    <source>
        <strain evidence="4">PC15</strain>
    </source>
</reference>
<feature type="compositionally biased region" description="Acidic residues" evidence="1">
    <location>
        <begin position="589"/>
        <end position="612"/>
    </location>
</feature>
<feature type="domain" description="F-box" evidence="2">
    <location>
        <begin position="1"/>
        <end position="45"/>
    </location>
</feature>
<protein>
    <recommendedName>
        <fullName evidence="2">F-box domain-containing protein</fullName>
    </recommendedName>
</protein>
<evidence type="ECO:0000313" key="4">
    <source>
        <dbReference type="Proteomes" id="UP000027073"/>
    </source>
</evidence>
<evidence type="ECO:0000259" key="2">
    <source>
        <dbReference type="PROSITE" id="PS50181"/>
    </source>
</evidence>
<dbReference type="HOGENOM" id="CLU_290536_0_0_1"/>
<organism evidence="3 4">
    <name type="scientific">Pleurotus ostreatus (strain PC15)</name>
    <name type="common">Oyster mushroom</name>
    <dbReference type="NCBI Taxonomy" id="1137138"/>
    <lineage>
        <taxon>Eukaryota</taxon>
        <taxon>Fungi</taxon>
        <taxon>Dikarya</taxon>
        <taxon>Basidiomycota</taxon>
        <taxon>Agaricomycotina</taxon>
        <taxon>Agaricomycetes</taxon>
        <taxon>Agaricomycetidae</taxon>
        <taxon>Agaricales</taxon>
        <taxon>Pleurotineae</taxon>
        <taxon>Pleurotaceae</taxon>
        <taxon>Pleurotus</taxon>
    </lineage>
</organism>
<evidence type="ECO:0000313" key="3">
    <source>
        <dbReference type="EMBL" id="KDQ27251.1"/>
    </source>
</evidence>
<proteinExistence type="predicted"/>
<dbReference type="Pfam" id="PF12937">
    <property type="entry name" value="F-box-like"/>
    <property type="match status" value="1"/>
</dbReference>
<dbReference type="AlphaFoldDB" id="A0A067NUH0"/>
<feature type="compositionally biased region" description="Basic and acidic residues" evidence="1">
    <location>
        <begin position="640"/>
        <end position="651"/>
    </location>
</feature>
<name>A0A067NUH0_PLEO1</name>